<evidence type="ECO:0000256" key="3">
    <source>
        <dbReference type="ARBA" id="ARBA00012202"/>
    </source>
</evidence>
<feature type="transmembrane region" description="Helical" evidence="14">
    <location>
        <begin position="526"/>
        <end position="547"/>
    </location>
</feature>
<dbReference type="SMART" id="SM00044">
    <property type="entry name" value="CYCc"/>
    <property type="match status" value="1"/>
</dbReference>
<dbReference type="InterPro" id="IPR011009">
    <property type="entry name" value="Kinase-like_dom_sf"/>
</dbReference>
<evidence type="ECO:0000256" key="14">
    <source>
        <dbReference type="SAM" id="Phobius"/>
    </source>
</evidence>
<keyword evidence="10" id="KW-0675">Receptor</keyword>
<dbReference type="InterPro" id="IPR001828">
    <property type="entry name" value="ANF_lig-bd_rcpt"/>
</dbReference>
<evidence type="ECO:0000256" key="1">
    <source>
        <dbReference type="ARBA" id="ARBA00001436"/>
    </source>
</evidence>
<sequence>STQKRNPANGNLTHSVHNVIRMMLILILLLGCILQLRKLYALELSVLGIYSCGEAEYDVGCSVSSFMLPSFMMGLREGGVMEDYIKVGKEKVYIEWYNPVTDFANDMGSRPSNFDLAVNIAMRESNKTIGFVGFDDMCTEVSNLARSMNLLLVSSQCEVEVGEASYPSSSVIQMQVTEIEKQRALASLLLTREWTEVGIIHAESAAPNQIFYRESLISILSDAGIKINNVAYCQFKDRSDMKYTQMVMDTIYKARIIIVVADLAPAKTILDKLYLMGALTNGDFFVINMGPTKTQSSPDSGLFWKNPISTPPSLRTIPTEIYYTYFNSFGFFTNDRSIKENFSKKWTAFVDRLSQFMDEKKCPLLCKYDMDNSYDWNPTTGFTYENLDWKVIADAYIAGHIIAKQLPSLDPRLLTDGEAVASHLRNYTYTTLRDVVSRFRGNGVAPDVYYLLRGFPSLLKDDITVRMAETVPNYENSSTYDYSSEWFGDAKNLSILFGRWPEAVPPCGFSNEKCPPTTPPFTDAEIAVIAASVGAALILLAVIIYILRWLRYERRLESDYWLIERAEITLMDLTRFGSSRANSDFMGSMMSSKSLDDDGPSKGTIEFYHQNIKREARQRKKKLAEAKNVKKITNSGENHQWEAIEDNQLARFQGQLVILRRINKSSMRLTREMKRELDLLMHMKDENVNIFLGLVNKGRHIFTLSAFGPRKSLDDLLRNQDLRLDKMFKISFAEDIIKGMRYLHTKSKIGFHGNLKSTNSIVDAYWRVKLCGFGQHKLREGAPMERQQSLLWTAPEILRILPTNMAKLPREMAQRADIYAVGTILYEIYGRQGPFGDDLIDTSQIIEAVKAGSHDGVVARPDISLIQKAPPQIRDMVSRCWFEDPRTRPNITKIKEKIAKVNYGKRTNIADNIMELLDRYKYNLTDMIEERTKDLDEERRRNESLLLQLLPKSVADKLKSGSNVDAMLFDSVTIYFSDIVGFTSLSSRSTPLQIVNMLNDLYTRFDSTIDVFDCYKIETIGDAYMYVSGLPELNGNAHVGEVAGAALELLELIKTFEVRHLPDDKLRLRIGIHTGPVITGVVGVKMPRYCLFGETVITASMMESSGEAMKIQLSVDAFKTLTMCGGFKTELRGDITLKTNEKMRSYWLLAYNQEFRLSRLKADLPKFPHLARIL</sequence>
<dbReference type="SUPFAM" id="SSF53822">
    <property type="entry name" value="Periplasmic binding protein-like I"/>
    <property type="match status" value="1"/>
</dbReference>
<dbReference type="PANTHER" id="PTHR11920:SF459">
    <property type="entry name" value="RECEPTOR-TYPE GUANYLATE CYCLASE GCY-11"/>
    <property type="match status" value="1"/>
</dbReference>
<dbReference type="Pfam" id="PF01094">
    <property type="entry name" value="ANF_receptor"/>
    <property type="match status" value="1"/>
</dbReference>
<evidence type="ECO:0000313" key="17">
    <source>
        <dbReference type="EMBL" id="GMR60780.1"/>
    </source>
</evidence>
<proteinExistence type="predicted"/>
<evidence type="ECO:0000256" key="4">
    <source>
        <dbReference type="ARBA" id="ARBA00022692"/>
    </source>
</evidence>
<evidence type="ECO:0000256" key="10">
    <source>
        <dbReference type="ARBA" id="ARBA00023170"/>
    </source>
</evidence>
<dbReference type="SUPFAM" id="SSF55073">
    <property type="entry name" value="Nucleotide cyclase"/>
    <property type="match status" value="1"/>
</dbReference>
<dbReference type="FunFam" id="1.10.510.10:FF:001055">
    <property type="entry name" value="Guanylate cyclase"/>
    <property type="match status" value="1"/>
</dbReference>
<comment type="caution">
    <text evidence="17">The sequence shown here is derived from an EMBL/GenBank/DDBJ whole genome shotgun (WGS) entry which is preliminary data.</text>
</comment>
<dbReference type="EMBL" id="BTRK01000006">
    <property type="protein sequence ID" value="GMR60780.1"/>
    <property type="molecule type" value="Genomic_DNA"/>
</dbReference>
<name>A0AAN5IE76_9BILA</name>
<evidence type="ECO:0000256" key="2">
    <source>
        <dbReference type="ARBA" id="ARBA00004251"/>
    </source>
</evidence>
<comment type="catalytic activity">
    <reaction evidence="1">
        <text>GTP = 3',5'-cyclic GMP + diphosphate</text>
        <dbReference type="Rhea" id="RHEA:13665"/>
        <dbReference type="ChEBI" id="CHEBI:33019"/>
        <dbReference type="ChEBI" id="CHEBI:37565"/>
        <dbReference type="ChEBI" id="CHEBI:57746"/>
        <dbReference type="EC" id="4.6.1.2"/>
    </reaction>
</comment>
<organism evidence="17 18">
    <name type="scientific">Pristionchus mayeri</name>
    <dbReference type="NCBI Taxonomy" id="1317129"/>
    <lineage>
        <taxon>Eukaryota</taxon>
        <taxon>Metazoa</taxon>
        <taxon>Ecdysozoa</taxon>
        <taxon>Nematoda</taxon>
        <taxon>Chromadorea</taxon>
        <taxon>Rhabditida</taxon>
        <taxon>Rhabditina</taxon>
        <taxon>Diplogasteromorpha</taxon>
        <taxon>Diplogasteroidea</taxon>
        <taxon>Neodiplogasteridae</taxon>
        <taxon>Pristionchus</taxon>
    </lineage>
</organism>
<keyword evidence="9 14" id="KW-0472">Membrane</keyword>
<evidence type="ECO:0000256" key="6">
    <source>
        <dbReference type="ARBA" id="ARBA00022741"/>
    </source>
</evidence>
<dbReference type="InterPro" id="IPR028082">
    <property type="entry name" value="Peripla_BP_I"/>
</dbReference>
<dbReference type="GO" id="GO:0035556">
    <property type="term" value="P:intracellular signal transduction"/>
    <property type="evidence" value="ECO:0007669"/>
    <property type="project" value="InterPro"/>
</dbReference>
<keyword evidence="11" id="KW-0325">Glycoprotein</keyword>
<keyword evidence="4 14" id="KW-0812">Transmembrane</keyword>
<evidence type="ECO:0000256" key="7">
    <source>
        <dbReference type="ARBA" id="ARBA00022989"/>
    </source>
</evidence>
<dbReference type="Gene3D" id="3.40.50.2300">
    <property type="match status" value="1"/>
</dbReference>
<dbReference type="PANTHER" id="PTHR11920">
    <property type="entry name" value="GUANYLYL CYCLASE"/>
    <property type="match status" value="1"/>
</dbReference>
<dbReference type="InterPro" id="IPR000719">
    <property type="entry name" value="Prot_kinase_dom"/>
</dbReference>
<dbReference type="GO" id="GO:0005525">
    <property type="term" value="F:GTP binding"/>
    <property type="evidence" value="ECO:0007669"/>
    <property type="project" value="UniProtKB-KW"/>
</dbReference>
<protein>
    <recommendedName>
        <fullName evidence="3">guanylate cyclase</fullName>
        <ecNumber evidence="3">4.6.1.2</ecNumber>
    </recommendedName>
</protein>
<feature type="non-terminal residue" evidence="17">
    <location>
        <position position="1"/>
    </location>
</feature>
<dbReference type="InterPro" id="IPR001054">
    <property type="entry name" value="A/G_cyclase"/>
</dbReference>
<evidence type="ECO:0000259" key="16">
    <source>
        <dbReference type="PROSITE" id="PS50125"/>
    </source>
</evidence>
<keyword evidence="12" id="KW-0456">Lyase</keyword>
<gene>
    <name evidence="17" type="ORF">PMAYCL1PPCAC_30975</name>
</gene>
<dbReference type="CDD" id="cd07302">
    <property type="entry name" value="CHD"/>
    <property type="match status" value="1"/>
</dbReference>
<dbReference type="Gene3D" id="3.30.70.1230">
    <property type="entry name" value="Nucleotide cyclase"/>
    <property type="match status" value="1"/>
</dbReference>
<accession>A0AAN5IE76</accession>
<dbReference type="InterPro" id="IPR029787">
    <property type="entry name" value="Nucleotide_cyclase"/>
</dbReference>
<dbReference type="PROSITE" id="PS50011">
    <property type="entry name" value="PROTEIN_KINASE_DOM"/>
    <property type="match status" value="1"/>
</dbReference>
<keyword evidence="5" id="KW-0732">Signal</keyword>
<keyword evidence="18" id="KW-1185">Reference proteome</keyword>
<feature type="domain" description="Protein kinase" evidence="15">
    <location>
        <begin position="626"/>
        <end position="901"/>
    </location>
</feature>
<dbReference type="AlphaFoldDB" id="A0AAN5IE76"/>
<dbReference type="InterPro" id="IPR001245">
    <property type="entry name" value="Ser-Thr/Tyr_kinase_cat_dom"/>
</dbReference>
<dbReference type="GO" id="GO:0007168">
    <property type="term" value="P:receptor guanylyl cyclase signaling pathway"/>
    <property type="evidence" value="ECO:0007669"/>
    <property type="project" value="TreeGrafter"/>
</dbReference>
<dbReference type="EC" id="4.6.1.2" evidence="3"/>
<keyword evidence="13" id="KW-0141">cGMP biosynthesis</keyword>
<dbReference type="Gene3D" id="1.10.510.10">
    <property type="entry name" value="Transferase(Phosphotransferase) domain 1"/>
    <property type="match status" value="1"/>
</dbReference>
<evidence type="ECO:0000256" key="8">
    <source>
        <dbReference type="ARBA" id="ARBA00023134"/>
    </source>
</evidence>
<evidence type="ECO:0000259" key="15">
    <source>
        <dbReference type="PROSITE" id="PS50011"/>
    </source>
</evidence>
<dbReference type="Proteomes" id="UP001328107">
    <property type="component" value="Unassembled WGS sequence"/>
</dbReference>
<keyword evidence="6" id="KW-0547">Nucleotide-binding</keyword>
<evidence type="ECO:0000256" key="13">
    <source>
        <dbReference type="ARBA" id="ARBA00023293"/>
    </source>
</evidence>
<dbReference type="Gene3D" id="6.10.250.780">
    <property type="match status" value="1"/>
</dbReference>
<evidence type="ECO:0000256" key="12">
    <source>
        <dbReference type="ARBA" id="ARBA00023239"/>
    </source>
</evidence>
<feature type="domain" description="Guanylate cyclase" evidence="16">
    <location>
        <begin position="973"/>
        <end position="1103"/>
    </location>
</feature>
<evidence type="ECO:0000256" key="11">
    <source>
        <dbReference type="ARBA" id="ARBA00023180"/>
    </source>
</evidence>
<evidence type="ECO:0000256" key="5">
    <source>
        <dbReference type="ARBA" id="ARBA00022729"/>
    </source>
</evidence>
<keyword evidence="7 14" id="KW-1133">Transmembrane helix</keyword>
<evidence type="ECO:0000256" key="9">
    <source>
        <dbReference type="ARBA" id="ARBA00023136"/>
    </source>
</evidence>
<keyword evidence="8" id="KW-0342">GTP-binding</keyword>
<dbReference type="GO" id="GO:0005524">
    <property type="term" value="F:ATP binding"/>
    <property type="evidence" value="ECO:0007669"/>
    <property type="project" value="InterPro"/>
</dbReference>
<dbReference type="Pfam" id="PF07714">
    <property type="entry name" value="PK_Tyr_Ser-Thr"/>
    <property type="match status" value="1"/>
</dbReference>
<dbReference type="GO" id="GO:0004016">
    <property type="term" value="F:adenylate cyclase activity"/>
    <property type="evidence" value="ECO:0007669"/>
    <property type="project" value="TreeGrafter"/>
</dbReference>
<feature type="non-terminal residue" evidence="17">
    <location>
        <position position="1174"/>
    </location>
</feature>
<dbReference type="GO" id="GO:0001653">
    <property type="term" value="F:peptide receptor activity"/>
    <property type="evidence" value="ECO:0007669"/>
    <property type="project" value="TreeGrafter"/>
</dbReference>
<dbReference type="InterPro" id="IPR050401">
    <property type="entry name" value="Cyclic_nucleotide_synthase"/>
</dbReference>
<reference evidence="18" key="1">
    <citation type="submission" date="2022-10" db="EMBL/GenBank/DDBJ databases">
        <title>Genome assembly of Pristionchus species.</title>
        <authorList>
            <person name="Yoshida K."/>
            <person name="Sommer R.J."/>
        </authorList>
    </citation>
    <scope>NUCLEOTIDE SEQUENCE [LARGE SCALE GENOMIC DNA]</scope>
    <source>
        <strain evidence="18">RS5460</strain>
    </source>
</reference>
<dbReference type="PROSITE" id="PS50125">
    <property type="entry name" value="GUANYLATE_CYCLASE_2"/>
    <property type="match status" value="1"/>
</dbReference>
<dbReference type="SUPFAM" id="SSF56112">
    <property type="entry name" value="Protein kinase-like (PK-like)"/>
    <property type="match status" value="1"/>
</dbReference>
<dbReference type="GO" id="GO:0004383">
    <property type="term" value="F:guanylate cyclase activity"/>
    <property type="evidence" value="ECO:0007669"/>
    <property type="project" value="UniProtKB-EC"/>
</dbReference>
<evidence type="ECO:0000313" key="18">
    <source>
        <dbReference type="Proteomes" id="UP001328107"/>
    </source>
</evidence>
<dbReference type="FunFam" id="3.30.70.1230:FF:000004">
    <property type="entry name" value="Guanylate cyclase"/>
    <property type="match status" value="1"/>
</dbReference>
<comment type="subcellular location">
    <subcellularLocation>
        <location evidence="2">Cell membrane</location>
        <topology evidence="2">Single-pass type I membrane protein</topology>
    </subcellularLocation>
</comment>
<dbReference type="GO" id="GO:0005886">
    <property type="term" value="C:plasma membrane"/>
    <property type="evidence" value="ECO:0007669"/>
    <property type="project" value="UniProtKB-SubCell"/>
</dbReference>
<dbReference type="GO" id="GO:0004672">
    <property type="term" value="F:protein kinase activity"/>
    <property type="evidence" value="ECO:0007669"/>
    <property type="project" value="InterPro"/>
</dbReference>
<dbReference type="Pfam" id="PF00211">
    <property type="entry name" value="Guanylate_cyc"/>
    <property type="match status" value="1"/>
</dbReference>